<sequence length="945" mass="105442">MAETSHGPASFWTQANALLRKNLTFQKRNIRSNIRLIIFPLLLCVLLVILQTVVNNELDKPSNKCGCTCIDTNGDGKCEEVCGIEYSTLDQAGTCPIPHPPEWPPLLQVPAPEYRAVQSDSFAYSDLPNESCKRTGSCPVTVLLTGTNQTLGQSIAANLFPSSLTLNASDILYSLANNILGSDTKTEYTNFLEPAFFSNAPVYYLQPQCSSDSKFSVSFPLASGSVQQDVNCIRGLHLWRNSSSEINDELYKGYRKGNPEGKINEIVAAYDFLSSDQNNFNVSIWYNSTYKNDSGDTPIALTRVPRSVNLVSNAYLQFLLGPGTKMLLEFVKEMPKSGTRLRLDFSSILGPLFFTWVILQLFPVVLTSLVYEKQQKLRIMMKMHGLGDGPYWIISYAYFLLLSSIYMLVFVFFGSIIGLKFFTLNDYSIQFVFYFIYINLQVSLAFLVAGFFSTVNTATVVGYIMVFGTGLLGGFLFQFFLQDSSFPRAWIVVMELYPGFSLYRGLYELAQSSFAGYFMGTDGMRWNDLSDSSSGMWEILVIMSVEWLLVLLVAFYVDKVVQSGKGPLFFLKNFQKKPLSSFRKPSMQRQGSKVFVQMDKPDVLQEREKVEQLLLESSTSHAIICHELKKVYPGRDGNPEKFAVRGLSLSLPRGECFGMLGPNGAGKTSFINMMIGLIKPSSGNAYVEGLDIQTNMERIYTSMGVCPQHDLLWGTLTGKEHLLFYGRLKNLKGNALTQAVEESLKSVNLFHGGVADKQAGKYSGGMKRRLSVAISLIGDPKVVYMDEPSTGLDPASRNSLWNVIKRAKQDRAIILTTHSMEEAEHLCDRLGIFVDGSFQCIGNPKEVKGRYGGSYVFTMTTSFNHEEEVENLVRKVSPNAIKTYQISGTQKFELPKHEIKIAEVFQAVENAKGKFTVHAWGLADTTLEDVFIKVARGAQAFNVLS</sequence>
<comment type="caution">
    <text evidence="1">The sequence shown here is derived from an EMBL/GenBank/DDBJ whole genome shotgun (WGS) entry which is preliminary data.</text>
</comment>
<gene>
    <name evidence="1" type="ORF">M9H77_04907</name>
</gene>
<organism evidence="1 2">
    <name type="scientific">Catharanthus roseus</name>
    <name type="common">Madagascar periwinkle</name>
    <name type="synonym">Vinca rosea</name>
    <dbReference type="NCBI Taxonomy" id="4058"/>
    <lineage>
        <taxon>Eukaryota</taxon>
        <taxon>Viridiplantae</taxon>
        <taxon>Streptophyta</taxon>
        <taxon>Embryophyta</taxon>
        <taxon>Tracheophyta</taxon>
        <taxon>Spermatophyta</taxon>
        <taxon>Magnoliopsida</taxon>
        <taxon>eudicotyledons</taxon>
        <taxon>Gunneridae</taxon>
        <taxon>Pentapetalae</taxon>
        <taxon>asterids</taxon>
        <taxon>lamiids</taxon>
        <taxon>Gentianales</taxon>
        <taxon>Apocynaceae</taxon>
        <taxon>Rauvolfioideae</taxon>
        <taxon>Vinceae</taxon>
        <taxon>Catharanthinae</taxon>
        <taxon>Catharanthus</taxon>
    </lineage>
</organism>
<dbReference type="Proteomes" id="UP001060085">
    <property type="component" value="Linkage Group LG01"/>
</dbReference>
<dbReference type="EMBL" id="CM044701">
    <property type="protein sequence ID" value="KAI5683679.1"/>
    <property type="molecule type" value="Genomic_DNA"/>
</dbReference>
<accession>A0ACC0CFL1</accession>
<reference evidence="2" key="1">
    <citation type="journal article" date="2023" name="Nat. Plants">
        <title>Single-cell RNA sequencing provides a high-resolution roadmap for understanding the multicellular compartmentation of specialized metabolism.</title>
        <authorList>
            <person name="Sun S."/>
            <person name="Shen X."/>
            <person name="Li Y."/>
            <person name="Li Y."/>
            <person name="Wang S."/>
            <person name="Li R."/>
            <person name="Zhang H."/>
            <person name="Shen G."/>
            <person name="Guo B."/>
            <person name="Wei J."/>
            <person name="Xu J."/>
            <person name="St-Pierre B."/>
            <person name="Chen S."/>
            <person name="Sun C."/>
        </authorList>
    </citation>
    <scope>NUCLEOTIDE SEQUENCE [LARGE SCALE GENOMIC DNA]</scope>
</reference>
<evidence type="ECO:0000313" key="1">
    <source>
        <dbReference type="EMBL" id="KAI5683679.1"/>
    </source>
</evidence>
<evidence type="ECO:0000313" key="2">
    <source>
        <dbReference type="Proteomes" id="UP001060085"/>
    </source>
</evidence>
<proteinExistence type="predicted"/>
<protein>
    <submittedName>
        <fullName evidence="1">Uncharacterized protein</fullName>
    </submittedName>
</protein>
<name>A0ACC0CFL1_CATRO</name>
<keyword evidence="2" id="KW-1185">Reference proteome</keyword>